<evidence type="ECO:0000256" key="3">
    <source>
        <dbReference type="ARBA" id="ARBA00022512"/>
    </source>
</evidence>
<feature type="chain" id="PRO_5025425189" evidence="9">
    <location>
        <begin position="19"/>
        <end position="399"/>
    </location>
</feature>
<evidence type="ECO:0000256" key="9">
    <source>
        <dbReference type="SAM" id="SignalP"/>
    </source>
</evidence>
<dbReference type="OrthoDB" id="77201at2759"/>
<dbReference type="Proteomes" id="UP000800035">
    <property type="component" value="Unassembled WGS sequence"/>
</dbReference>
<feature type="compositionally biased region" description="Polar residues" evidence="8">
    <location>
        <begin position="368"/>
        <end position="377"/>
    </location>
</feature>
<comment type="subcellular location">
    <subcellularLocation>
        <location evidence="1">Secreted</location>
        <location evidence="1">Cell wall</location>
    </subcellularLocation>
</comment>
<sequence length="399" mass="42402">MRFSTVAVVAASAVGVLAEDKYLGFNSGATTDAGDIKKQDDFEKEFAAQQKLTGAPGVFNAVRLYTNIKPTTEKSPEPIEAFPAAIKTKTKLLLGMWTSGTTSVDGELTALTKAIEKYGKEFTDLVVGISVGSEDLYRSSADGVANKAGVGAEASVLTKFIKDTREKLKDTALKSTPIGHVDTWTAWANGTNKDFINEVDFVGADLYPYYENGQNIKMTNEIDNAFPIFETALNATIKAAGNKPVWITETGWPVTGPKWNQAEPSSENAQKYWQEVGCQYFGKLNTFWYIQRDSNPDNKMKFGLSPKLDGTPLFNLTCPSPSEKRPTSSGSTTNNSTTGGNSTTPTSGSGNGTLSPSGSGGAGGARPTVSQPPSAGAFTTVSKTTLALSAVFAVAAWML</sequence>
<reference evidence="10" key="1">
    <citation type="journal article" date="2020" name="Stud. Mycol.">
        <title>101 Dothideomycetes genomes: a test case for predicting lifestyles and emergence of pathogens.</title>
        <authorList>
            <person name="Haridas S."/>
            <person name="Albert R."/>
            <person name="Binder M."/>
            <person name="Bloem J."/>
            <person name="Labutti K."/>
            <person name="Salamov A."/>
            <person name="Andreopoulos B."/>
            <person name="Baker S."/>
            <person name="Barry K."/>
            <person name="Bills G."/>
            <person name="Bluhm B."/>
            <person name="Cannon C."/>
            <person name="Castanera R."/>
            <person name="Culley D."/>
            <person name="Daum C."/>
            <person name="Ezra D."/>
            <person name="Gonzalez J."/>
            <person name="Henrissat B."/>
            <person name="Kuo A."/>
            <person name="Liang C."/>
            <person name="Lipzen A."/>
            <person name="Lutzoni F."/>
            <person name="Magnuson J."/>
            <person name="Mondo S."/>
            <person name="Nolan M."/>
            <person name="Ohm R."/>
            <person name="Pangilinan J."/>
            <person name="Park H.-J."/>
            <person name="Ramirez L."/>
            <person name="Alfaro M."/>
            <person name="Sun H."/>
            <person name="Tritt A."/>
            <person name="Yoshinaga Y."/>
            <person name="Zwiers L.-H."/>
            <person name="Turgeon B."/>
            <person name="Goodwin S."/>
            <person name="Spatafora J."/>
            <person name="Crous P."/>
            <person name="Grigoriev I."/>
        </authorList>
    </citation>
    <scope>NUCLEOTIDE SEQUENCE</scope>
    <source>
        <strain evidence="10">CBS 675.92</strain>
    </source>
</reference>
<dbReference type="GO" id="GO:0009986">
    <property type="term" value="C:cell surface"/>
    <property type="evidence" value="ECO:0007669"/>
    <property type="project" value="TreeGrafter"/>
</dbReference>
<dbReference type="InterPro" id="IPR000490">
    <property type="entry name" value="Glyco_hydro_17"/>
</dbReference>
<dbReference type="GO" id="GO:0071555">
    <property type="term" value="P:cell wall organization"/>
    <property type="evidence" value="ECO:0007669"/>
    <property type="project" value="TreeGrafter"/>
</dbReference>
<evidence type="ECO:0000256" key="6">
    <source>
        <dbReference type="ARBA" id="ARBA00022801"/>
    </source>
</evidence>
<organism evidence="10 11">
    <name type="scientific">Byssothecium circinans</name>
    <dbReference type="NCBI Taxonomy" id="147558"/>
    <lineage>
        <taxon>Eukaryota</taxon>
        <taxon>Fungi</taxon>
        <taxon>Dikarya</taxon>
        <taxon>Ascomycota</taxon>
        <taxon>Pezizomycotina</taxon>
        <taxon>Dothideomycetes</taxon>
        <taxon>Pleosporomycetidae</taxon>
        <taxon>Pleosporales</taxon>
        <taxon>Massarineae</taxon>
        <taxon>Massarinaceae</taxon>
        <taxon>Byssothecium</taxon>
    </lineage>
</organism>
<evidence type="ECO:0000256" key="4">
    <source>
        <dbReference type="ARBA" id="ARBA00022525"/>
    </source>
</evidence>
<comment type="similarity">
    <text evidence="2 7">Belongs to the glycosyl hydrolase 17 family.</text>
</comment>
<proteinExistence type="inferred from homology"/>
<dbReference type="GO" id="GO:0005975">
    <property type="term" value="P:carbohydrate metabolic process"/>
    <property type="evidence" value="ECO:0007669"/>
    <property type="project" value="InterPro"/>
</dbReference>
<dbReference type="PANTHER" id="PTHR16631">
    <property type="entry name" value="GLUCAN 1,3-BETA-GLUCOSIDASE"/>
    <property type="match status" value="1"/>
</dbReference>
<evidence type="ECO:0000256" key="8">
    <source>
        <dbReference type="SAM" id="MobiDB-lite"/>
    </source>
</evidence>
<feature type="region of interest" description="Disordered" evidence="8">
    <location>
        <begin position="313"/>
        <end position="377"/>
    </location>
</feature>
<dbReference type="InterPro" id="IPR017853">
    <property type="entry name" value="GH"/>
</dbReference>
<keyword evidence="6 10" id="KW-0378">Hydrolase</keyword>
<keyword evidence="11" id="KW-1185">Reference proteome</keyword>
<dbReference type="PANTHER" id="PTHR16631:SF16">
    <property type="entry name" value="GPI-ANCHORED CELL WALL BETA-1,3-ENDOGLUCANASE EGLC"/>
    <property type="match status" value="1"/>
</dbReference>
<dbReference type="GO" id="GO:0005576">
    <property type="term" value="C:extracellular region"/>
    <property type="evidence" value="ECO:0007669"/>
    <property type="project" value="TreeGrafter"/>
</dbReference>
<dbReference type="AlphaFoldDB" id="A0A6A5TT50"/>
<feature type="signal peptide" evidence="9">
    <location>
        <begin position="1"/>
        <end position="18"/>
    </location>
</feature>
<dbReference type="Pfam" id="PF00332">
    <property type="entry name" value="Glyco_hydro_17"/>
    <property type="match status" value="1"/>
</dbReference>
<dbReference type="GO" id="GO:0042973">
    <property type="term" value="F:glucan endo-1,3-beta-D-glucosidase activity"/>
    <property type="evidence" value="ECO:0007669"/>
    <property type="project" value="TreeGrafter"/>
</dbReference>
<name>A0A6A5TT50_9PLEO</name>
<keyword evidence="4" id="KW-0964">Secreted</keyword>
<keyword evidence="3" id="KW-0134">Cell wall</keyword>
<dbReference type="SUPFAM" id="SSF51445">
    <property type="entry name" value="(Trans)glycosidases"/>
    <property type="match status" value="1"/>
</dbReference>
<dbReference type="Gene3D" id="3.20.20.80">
    <property type="entry name" value="Glycosidases"/>
    <property type="match status" value="1"/>
</dbReference>
<gene>
    <name evidence="10" type="ORF">CC80DRAFT_492774</name>
</gene>
<evidence type="ECO:0000313" key="10">
    <source>
        <dbReference type="EMBL" id="KAF1955825.1"/>
    </source>
</evidence>
<dbReference type="InterPro" id="IPR050732">
    <property type="entry name" value="Beta-glucan_modifiers"/>
</dbReference>
<evidence type="ECO:0000256" key="5">
    <source>
        <dbReference type="ARBA" id="ARBA00022729"/>
    </source>
</evidence>
<feature type="compositionally biased region" description="Low complexity" evidence="8">
    <location>
        <begin position="327"/>
        <end position="357"/>
    </location>
</feature>
<protein>
    <submittedName>
        <fullName evidence="10">Glycoside hydrolase</fullName>
    </submittedName>
</protein>
<accession>A0A6A5TT50</accession>
<evidence type="ECO:0000256" key="1">
    <source>
        <dbReference type="ARBA" id="ARBA00004191"/>
    </source>
</evidence>
<dbReference type="GO" id="GO:0009277">
    <property type="term" value="C:fungal-type cell wall"/>
    <property type="evidence" value="ECO:0007669"/>
    <property type="project" value="TreeGrafter"/>
</dbReference>
<evidence type="ECO:0000256" key="2">
    <source>
        <dbReference type="ARBA" id="ARBA00008773"/>
    </source>
</evidence>
<evidence type="ECO:0000256" key="7">
    <source>
        <dbReference type="RuleBase" id="RU004335"/>
    </source>
</evidence>
<dbReference type="EMBL" id="ML976993">
    <property type="protein sequence ID" value="KAF1955825.1"/>
    <property type="molecule type" value="Genomic_DNA"/>
</dbReference>
<evidence type="ECO:0000313" key="11">
    <source>
        <dbReference type="Proteomes" id="UP000800035"/>
    </source>
</evidence>
<keyword evidence="5 9" id="KW-0732">Signal</keyword>